<dbReference type="AlphaFoldDB" id="A0A9P9H085"/>
<dbReference type="SUPFAM" id="SSF57850">
    <property type="entry name" value="RING/U-box"/>
    <property type="match status" value="1"/>
</dbReference>
<dbReference type="GO" id="GO:0008270">
    <property type="term" value="F:zinc ion binding"/>
    <property type="evidence" value="ECO:0007669"/>
    <property type="project" value="UniProtKB-KW"/>
</dbReference>
<dbReference type="InterPro" id="IPR013083">
    <property type="entry name" value="Znf_RING/FYVE/PHD"/>
</dbReference>
<sequence length="275" mass="31199">MALAASIFLFNHHSSHYVPTFVTSTLSHPFSPLPRHNVRRDPYGRPWFIIPNDVPNVTEESKDTYWPNLVASINNNDIEFKDIAVECVVCRTNVTIYPKDHVVDEEVGESHRAVILPCGHIFGASCVKKFFDIKQREGARASCIKCRAACYHPHPTCMAFTPHVVGKGGQIDDCCKMCSIKRAIADVTTELNRTSNLPEPLREFFGVVISFGGKNYTTCRVEMERLQEIYFPEPVGSLLDEYLERREKKEDSQGYWMSGLLSHCNVKLYVLAPQN</sequence>
<feature type="domain" description="RING-type" evidence="2">
    <location>
        <begin position="87"/>
        <end position="147"/>
    </location>
</feature>
<gene>
    <name evidence="3" type="ORF">BKA55DRAFT_690778</name>
</gene>
<evidence type="ECO:0000313" key="4">
    <source>
        <dbReference type="Proteomes" id="UP000720189"/>
    </source>
</evidence>
<dbReference type="Gene3D" id="3.30.40.10">
    <property type="entry name" value="Zinc/RING finger domain, C3HC4 (zinc finger)"/>
    <property type="match status" value="1"/>
</dbReference>
<dbReference type="OrthoDB" id="8062037at2759"/>
<dbReference type="EMBL" id="JAGMUX010000009">
    <property type="protein sequence ID" value="KAH7248665.1"/>
    <property type="molecule type" value="Genomic_DNA"/>
</dbReference>
<evidence type="ECO:0000313" key="3">
    <source>
        <dbReference type="EMBL" id="KAH7248665.1"/>
    </source>
</evidence>
<dbReference type="PROSITE" id="PS50089">
    <property type="entry name" value="ZF_RING_2"/>
    <property type="match status" value="1"/>
</dbReference>
<comment type="caution">
    <text evidence="3">The sequence shown here is derived from an EMBL/GenBank/DDBJ whole genome shotgun (WGS) entry which is preliminary data.</text>
</comment>
<keyword evidence="1" id="KW-0862">Zinc</keyword>
<name>A0A9P9H085_FUSRE</name>
<keyword evidence="1" id="KW-0863">Zinc-finger</keyword>
<accession>A0A9P9H085</accession>
<dbReference type="GeneID" id="70229516"/>
<keyword evidence="4" id="KW-1185">Reference proteome</keyword>
<dbReference type="Proteomes" id="UP000720189">
    <property type="component" value="Unassembled WGS sequence"/>
</dbReference>
<dbReference type="RefSeq" id="XP_046048460.1">
    <property type="nucleotide sequence ID" value="XM_046199562.1"/>
</dbReference>
<dbReference type="InterPro" id="IPR001841">
    <property type="entry name" value="Znf_RING"/>
</dbReference>
<organism evidence="3 4">
    <name type="scientific">Fusarium redolens</name>
    <dbReference type="NCBI Taxonomy" id="48865"/>
    <lineage>
        <taxon>Eukaryota</taxon>
        <taxon>Fungi</taxon>
        <taxon>Dikarya</taxon>
        <taxon>Ascomycota</taxon>
        <taxon>Pezizomycotina</taxon>
        <taxon>Sordariomycetes</taxon>
        <taxon>Hypocreomycetidae</taxon>
        <taxon>Hypocreales</taxon>
        <taxon>Nectriaceae</taxon>
        <taxon>Fusarium</taxon>
        <taxon>Fusarium redolens species complex</taxon>
    </lineage>
</organism>
<reference evidence="3" key="1">
    <citation type="journal article" date="2021" name="Nat. Commun.">
        <title>Genetic determinants of endophytism in the Arabidopsis root mycobiome.</title>
        <authorList>
            <person name="Mesny F."/>
            <person name="Miyauchi S."/>
            <person name="Thiergart T."/>
            <person name="Pickel B."/>
            <person name="Atanasova L."/>
            <person name="Karlsson M."/>
            <person name="Huettel B."/>
            <person name="Barry K.W."/>
            <person name="Haridas S."/>
            <person name="Chen C."/>
            <person name="Bauer D."/>
            <person name="Andreopoulos W."/>
            <person name="Pangilinan J."/>
            <person name="LaButti K."/>
            <person name="Riley R."/>
            <person name="Lipzen A."/>
            <person name="Clum A."/>
            <person name="Drula E."/>
            <person name="Henrissat B."/>
            <person name="Kohler A."/>
            <person name="Grigoriev I.V."/>
            <person name="Martin F.M."/>
            <person name="Hacquard S."/>
        </authorList>
    </citation>
    <scope>NUCLEOTIDE SEQUENCE</scope>
    <source>
        <strain evidence="3">MPI-CAGE-AT-0023</strain>
    </source>
</reference>
<evidence type="ECO:0000259" key="2">
    <source>
        <dbReference type="PROSITE" id="PS50089"/>
    </source>
</evidence>
<proteinExistence type="predicted"/>
<keyword evidence="1" id="KW-0479">Metal-binding</keyword>
<evidence type="ECO:0000256" key="1">
    <source>
        <dbReference type="PROSITE-ProRule" id="PRU00175"/>
    </source>
</evidence>
<protein>
    <recommendedName>
        <fullName evidence="2">RING-type domain-containing protein</fullName>
    </recommendedName>
</protein>